<evidence type="ECO:0000313" key="10">
    <source>
        <dbReference type="Proteomes" id="UP000386070"/>
    </source>
</evidence>
<dbReference type="InterPro" id="IPR003391">
    <property type="entry name" value="Adeno_preterminal"/>
</dbReference>
<feature type="site" description="Priming of strand displacement replication by covalently linking the first nucleotide of the new DNA chain" evidence="7">
    <location>
        <position position="559"/>
    </location>
</feature>
<feature type="site" description="Cleavage; by adenovirus protease" evidence="7">
    <location>
        <begin position="333"/>
        <end position="334"/>
    </location>
</feature>
<comment type="PTM">
    <text evidence="7">Preterminal protein is used to replicate viral genome, upon genomic encapsidation it is processed first into iTP and finally into TP by adenovirus protease.</text>
</comment>
<organism evidence="9 10">
    <name type="scientific">Mastadenovirus porcusquartum</name>
    <dbReference type="NCBI Taxonomy" id="3241439"/>
    <lineage>
        <taxon>Viruses</taxon>
        <taxon>Varidnaviria</taxon>
        <taxon>Bamfordvirae</taxon>
        <taxon>Preplasmiviricota</taxon>
        <taxon>Polisuviricotina</taxon>
        <taxon>Pharingeaviricetes</taxon>
        <taxon>Rowavirales</taxon>
        <taxon>Adenoviridae</taxon>
        <taxon>Mastadenovirus</taxon>
    </lineage>
</organism>
<feature type="compositionally biased region" description="Acidic residues" evidence="8">
    <location>
        <begin position="386"/>
        <end position="396"/>
    </location>
</feature>
<evidence type="ECO:0000256" key="7">
    <source>
        <dbReference type="HAMAP-Rule" id="MF_04061"/>
    </source>
</evidence>
<comment type="similarity">
    <text evidence="7">Belongs to the adenoviridae terminal protein family.</text>
</comment>
<dbReference type="EMBL" id="MK774519">
    <property type="protein sequence ID" value="QFX65732.1"/>
    <property type="molecule type" value="Genomic_DNA"/>
</dbReference>
<dbReference type="Pfam" id="PF02459">
    <property type="entry name" value="Adeno_terminal"/>
    <property type="match status" value="1"/>
</dbReference>
<keyword evidence="6 7" id="KW-0238">DNA-binding</keyword>
<reference evidence="9 10" key="1">
    <citation type="submission" date="2019-04" db="EMBL/GenBank/DDBJ databases">
        <title>Characterization of the first genome of Porcine mastadenovirus B (HNU1 strain) and implications on its lymphotropy and special origin.</title>
        <authorList>
            <person name="Liu S.-J."/>
            <person name="Wang Q."/>
            <person name="Li T.-T."/>
            <person name="Zhang S.-H."/>
            <person name="Li J.-Y."/>
            <person name="Wu L.-J."/>
            <person name="Qiu Y."/>
            <person name="Ge X.-Y."/>
        </authorList>
    </citation>
    <scope>NUCLEOTIDE SEQUENCE [LARGE SCALE GENOMIC DNA]</scope>
    <source>
        <strain evidence="9">HNU1</strain>
    </source>
</reference>
<keyword evidence="10" id="KW-1185">Reference proteome</keyword>
<evidence type="ECO:0000256" key="6">
    <source>
        <dbReference type="ARBA" id="ARBA00023125"/>
    </source>
</evidence>
<evidence type="ECO:0000256" key="8">
    <source>
        <dbReference type="SAM" id="MobiDB-lite"/>
    </source>
</evidence>
<feature type="compositionally biased region" description="Pro residues" evidence="8">
    <location>
        <begin position="376"/>
        <end position="385"/>
    </location>
</feature>
<dbReference type="Proteomes" id="UP000386070">
    <property type="component" value="Segment"/>
</dbReference>
<feature type="short sequence motif" description="Nuclear localization signal" evidence="7">
    <location>
        <begin position="364"/>
        <end position="373"/>
    </location>
</feature>
<keyword evidence="5 7" id="KW-0190">Covalent protein-DNA linkage</keyword>
<feature type="chain" id="PRO_5024518326" description="Terminal protein" evidence="7">
    <location>
        <begin position="334"/>
        <end position="632"/>
    </location>
</feature>
<protein>
    <recommendedName>
        <fullName evidence="7">Preterminal protein</fullName>
        <shortName evidence="7">pTP</shortName>
    </recommendedName>
    <alternativeName>
        <fullName evidence="7">Bellett protein</fullName>
    </alternativeName>
    <alternativeName>
        <fullName evidence="7">Precursor terminal protein</fullName>
    </alternativeName>
    <component>
        <recommendedName>
            <fullName evidence="7">Intermediate terminal protein</fullName>
            <shortName evidence="7">iTP</shortName>
        </recommendedName>
    </component>
    <component>
        <recommendedName>
            <fullName evidence="7">Terminal protein</fullName>
            <shortName evidence="7">TP</shortName>
        </recommendedName>
    </component>
</protein>
<accession>A0A5P9VJK7</accession>
<evidence type="ECO:0000256" key="1">
    <source>
        <dbReference type="ARBA" id="ARBA00022553"/>
    </source>
</evidence>
<dbReference type="GO" id="GO:0003697">
    <property type="term" value="F:single-stranded DNA binding"/>
    <property type="evidence" value="ECO:0007669"/>
    <property type="project" value="UniProtKB-UniRule"/>
</dbReference>
<keyword evidence="3 7" id="KW-0235">DNA replication</keyword>
<keyword evidence="2 7" id="KW-1048">Host nucleus</keyword>
<dbReference type="GO" id="GO:0044204">
    <property type="term" value="C:host cell nuclear matrix"/>
    <property type="evidence" value="ECO:0007669"/>
    <property type="project" value="UniProtKB-SubCell"/>
</dbReference>
<evidence type="ECO:0000256" key="2">
    <source>
        <dbReference type="ARBA" id="ARBA00022562"/>
    </source>
</evidence>
<name>A0A5P9VJK7_9ADEN</name>
<dbReference type="HAMAP" id="MF_04061">
    <property type="entry name" value="ADV_TERM"/>
    <property type="match status" value="1"/>
</dbReference>
<comment type="subcellular location">
    <subcellularLocation>
        <location evidence="7">Host nucleus matrix</location>
    </subcellularLocation>
</comment>
<feature type="chain" id="PRO_5024518325" description="Intermediate terminal protein" evidence="7">
    <location>
        <begin position="195"/>
        <end position="632"/>
    </location>
</feature>
<feature type="modified residue" description="O-(5'-phospho-DNA)-serine" evidence="7">
    <location>
        <position position="559"/>
    </location>
</feature>
<comment type="function">
    <text evidence="7">Protein covalently bound to the viral DNA that acts as a primer for viral genomic replication by DNA strand displacement. Assembles on the viral origin of replication in an initiation complex with viral polymerase, DBP, host NFIA and host POU2F1/OCT1. During initiation, the polymerase covalently couples the first dCTP with Ser-580 of pTP. The terminal protein stimulates the template activity over 20 fold compared to protein-free templates. Neo-synthesized viral genomes are linked to two preterminal proteins, one for each 5' end. These new genomes are encapsidated in the nucleus, and during capsid maturation by viral protease, preterminal protein is first cleaved into intermediary (iTP), then into mature TP. May play a role in host nuclear matrix localization of genomic DNA.</text>
</comment>
<dbReference type="GO" id="GO:0006260">
    <property type="term" value="P:DNA replication"/>
    <property type="evidence" value="ECO:0007669"/>
    <property type="project" value="UniProtKB-KW"/>
</dbReference>
<keyword evidence="1 7" id="KW-0597">Phosphoprotein</keyword>
<dbReference type="GO" id="GO:0039687">
    <property type="term" value="P:viral DNA strand displacement replication"/>
    <property type="evidence" value="ECO:0007669"/>
    <property type="project" value="UniProtKB-UniRule"/>
</dbReference>
<evidence type="ECO:0000256" key="3">
    <source>
        <dbReference type="ARBA" id="ARBA00022705"/>
    </source>
</evidence>
<feature type="region of interest" description="Disordered" evidence="8">
    <location>
        <begin position="369"/>
        <end position="399"/>
    </location>
</feature>
<feature type="chain" id="PRO_5024518327" description="Preterminal protein" evidence="7">
    <location>
        <begin position="1"/>
        <end position="632"/>
    </location>
</feature>
<dbReference type="GO" id="GO:0003690">
    <property type="term" value="F:double-stranded DNA binding"/>
    <property type="evidence" value="ECO:0007669"/>
    <property type="project" value="UniProtKB-UniRule"/>
</dbReference>
<feature type="site" description="Cleavage; by adenovirus protease" evidence="7">
    <location>
        <begin position="194"/>
        <end position="195"/>
    </location>
</feature>
<gene>
    <name evidence="7" type="primary">PTP</name>
</gene>
<comment type="subunit">
    <text evidence="7">Heterodimer with the polymerase; this heterodimer binds to bp 9 to 18 of the genome. Interacts with host POU2F1; POU2F1 binds to the auxiliary sequences in the inverted terminal repeats and tethers the pTP-POL heterodimer to the origin DNA thereby participating in the assembly of the pre-initiation complex (POL-TP-DBP-NFIA-POU2F1).</text>
</comment>
<evidence type="ECO:0000313" key="9">
    <source>
        <dbReference type="EMBL" id="QFX65732.1"/>
    </source>
</evidence>
<proteinExistence type="inferred from homology"/>
<keyword evidence="4 7" id="KW-1194">Viral DNA replication</keyword>
<evidence type="ECO:0000256" key="4">
    <source>
        <dbReference type="ARBA" id="ARBA00023109"/>
    </source>
</evidence>
<sequence length="632" mass="72950">MLFLPCDAERYLGGTCSPSKDISAFDCARLTGQSLQTMELFQPLRNIYNQVRLFPRASVTSGGLAWMSRYIYRYSRLMLHNLGQRQPAVRHWPCFGQPPPHFLVGYQTIVRICNDYIFDSRAFSRIQYIEARHRLFQGMNWSVLANCSYTVNTGAYHRFLDVDNIEESLRQMQQAILADRVVADLALITPLRGFGSTRFADAPGNVPVEAYLSEQYKDLGQCQEAVWGMADRARIQTMGKKDVLILATIRRLKTAYFNYLMSGQEEVKLSLPCNCYWIDAFLEKFTTLSEESTRPWMDQPIEKITKAMIAALTLPTELPQDNWPGFCREFSGGAFELRPRENGRAVTEEMRRRRGEMVTRFIESLPLPRRRRRRPPPASPPPPPVPEEEMPEEEEAPVSFEEEVRAAIAEVIRALEEELTVTARQHQFFNFAPHFYETMQHIQLMGNVTETVLRRWVMYFFTAEHIATTLNYLNHALHRRVLSRHVELNLAQVIMRARTQDGHIAYSRVWNQQGDQAFVRLMQRISVDLAATVERAGQGELEEEEVEQFMADIAYQDNSGDVTEILRQAAMNDMDIDSIEISFRFKVTGPVVYSQNSRILDIHRRVLNYASLLRQTGQNLPDMNQVVDLPRP</sequence>
<evidence type="ECO:0000256" key="5">
    <source>
        <dbReference type="ARBA" id="ARBA00023124"/>
    </source>
</evidence>